<protein>
    <submittedName>
        <fullName evidence="1">Uncharacterized protein</fullName>
    </submittedName>
</protein>
<accession>A0A401QC62</accession>
<sequence length="50" mass="5550">KQTLKIFDGDDTVKRNQFRLITVPRISKAEEAVVSQSVTRTRSSGESVGN</sequence>
<dbReference type="EMBL" id="BFAA01036630">
    <property type="protein sequence ID" value="GCB82969.1"/>
    <property type="molecule type" value="Genomic_DNA"/>
</dbReference>
<dbReference type="STRING" id="75743.A0A401QC62"/>
<organism evidence="1 2">
    <name type="scientific">Scyliorhinus torazame</name>
    <name type="common">Cloudy catshark</name>
    <name type="synonym">Catulus torazame</name>
    <dbReference type="NCBI Taxonomy" id="75743"/>
    <lineage>
        <taxon>Eukaryota</taxon>
        <taxon>Metazoa</taxon>
        <taxon>Chordata</taxon>
        <taxon>Craniata</taxon>
        <taxon>Vertebrata</taxon>
        <taxon>Chondrichthyes</taxon>
        <taxon>Elasmobranchii</taxon>
        <taxon>Galeomorphii</taxon>
        <taxon>Galeoidea</taxon>
        <taxon>Carcharhiniformes</taxon>
        <taxon>Scyliorhinidae</taxon>
        <taxon>Scyliorhinus</taxon>
    </lineage>
</organism>
<evidence type="ECO:0000313" key="1">
    <source>
        <dbReference type="EMBL" id="GCB82969.1"/>
    </source>
</evidence>
<reference evidence="1 2" key="1">
    <citation type="journal article" date="2018" name="Nat. Ecol. Evol.">
        <title>Shark genomes provide insights into elasmobranch evolution and the origin of vertebrates.</title>
        <authorList>
            <person name="Hara Y"/>
            <person name="Yamaguchi K"/>
            <person name="Onimaru K"/>
            <person name="Kadota M"/>
            <person name="Koyanagi M"/>
            <person name="Keeley SD"/>
            <person name="Tatsumi K"/>
            <person name="Tanaka K"/>
            <person name="Motone F"/>
            <person name="Kageyama Y"/>
            <person name="Nozu R"/>
            <person name="Adachi N"/>
            <person name="Nishimura O"/>
            <person name="Nakagawa R"/>
            <person name="Tanegashima C"/>
            <person name="Kiyatake I"/>
            <person name="Matsumoto R"/>
            <person name="Murakumo K"/>
            <person name="Nishida K"/>
            <person name="Terakita A"/>
            <person name="Kuratani S"/>
            <person name="Sato K"/>
            <person name="Hyodo S Kuraku.S."/>
        </authorList>
    </citation>
    <scope>NUCLEOTIDE SEQUENCE [LARGE SCALE GENOMIC DNA]</scope>
</reference>
<proteinExistence type="predicted"/>
<gene>
    <name evidence="1" type="ORF">scyTo_0023964</name>
</gene>
<dbReference type="AlphaFoldDB" id="A0A401QC62"/>
<keyword evidence="2" id="KW-1185">Reference proteome</keyword>
<evidence type="ECO:0000313" key="2">
    <source>
        <dbReference type="Proteomes" id="UP000288216"/>
    </source>
</evidence>
<dbReference type="Proteomes" id="UP000288216">
    <property type="component" value="Unassembled WGS sequence"/>
</dbReference>
<feature type="non-terminal residue" evidence="1">
    <location>
        <position position="1"/>
    </location>
</feature>
<name>A0A401QC62_SCYTO</name>
<comment type="caution">
    <text evidence="1">The sequence shown here is derived from an EMBL/GenBank/DDBJ whole genome shotgun (WGS) entry which is preliminary data.</text>
</comment>